<dbReference type="PANTHER" id="PTHR46696:SF1">
    <property type="entry name" value="CYTOCHROME P450 YJIB-RELATED"/>
    <property type="match status" value="1"/>
</dbReference>
<name>A0A6S6YRX9_9PROT</name>
<sequence>MAVPILPSEIDISSPEAYLNERRLQADFSRLRNEMPIAWVDREPYRPFWSVVRNADIKAIEKNHQIFINEPRLTLQTRKAEAASAAMFGGQRYGVRTLTDMDEPDHRKYRDISSRWFVGPGLRKVLERVDRIADRFVDRMVKQGGQCDFATEVAMWYPLYVILSLFDLPEEDAPRLLQLTQHLVSASDPDLQRSDLGGTDAVPEFFEYLGRLLVERRAHPGDDLASAIATAEIDGKPIDTLEALSYYLIMVTAGHDTTSGAITGGMHALVENPAEREKLRQPTPALLRNASGEMCRWVTPVKHFMRTATEDFSFHDATIKAGDAVALFYASGNRDDACFEDPDRFRVDRKVDGHVAFGFGIHSCVGRQLALAEMDAFFGRLIPRLRHVEFAGDPKLIQSNLIGGYKSLPLHYEITH</sequence>
<dbReference type="PRINTS" id="PR00359">
    <property type="entry name" value="BP450"/>
</dbReference>
<evidence type="ECO:0000256" key="2">
    <source>
        <dbReference type="ARBA" id="ARBA00022617"/>
    </source>
</evidence>
<gene>
    <name evidence="8" type="ORF">DENOEST_3328</name>
</gene>
<dbReference type="GO" id="GO:0005506">
    <property type="term" value="F:iron ion binding"/>
    <property type="evidence" value="ECO:0007669"/>
    <property type="project" value="InterPro"/>
</dbReference>
<dbReference type="InterPro" id="IPR002397">
    <property type="entry name" value="Cyt_P450_B"/>
</dbReference>
<dbReference type="InterPro" id="IPR017972">
    <property type="entry name" value="Cyt_P450_CS"/>
</dbReference>
<dbReference type="Proteomes" id="UP000515733">
    <property type="component" value="Chromosome"/>
</dbReference>
<keyword evidence="4 7" id="KW-0560">Oxidoreductase</keyword>
<evidence type="ECO:0000256" key="1">
    <source>
        <dbReference type="ARBA" id="ARBA00010617"/>
    </source>
</evidence>
<dbReference type="PANTHER" id="PTHR46696">
    <property type="entry name" value="P450, PUTATIVE (EUROFUNG)-RELATED"/>
    <property type="match status" value="1"/>
</dbReference>
<reference evidence="8 9" key="1">
    <citation type="submission" date="2020-03" db="EMBL/GenBank/DDBJ databases">
        <authorList>
            <consortium name="Genoscope - CEA"/>
            <person name="William W."/>
        </authorList>
    </citation>
    <scope>NUCLEOTIDE SEQUENCE [LARGE SCALE GENOMIC DNA]</scope>
    <source>
        <strain evidence="9">DSM 16959</strain>
    </source>
</reference>
<dbReference type="InterPro" id="IPR036396">
    <property type="entry name" value="Cyt_P450_sf"/>
</dbReference>
<evidence type="ECO:0000313" key="8">
    <source>
        <dbReference type="EMBL" id="CAB1370482.1"/>
    </source>
</evidence>
<keyword evidence="5 7" id="KW-0408">Iron</keyword>
<dbReference type="GO" id="GO:0016705">
    <property type="term" value="F:oxidoreductase activity, acting on paired donors, with incorporation or reduction of molecular oxygen"/>
    <property type="evidence" value="ECO:0007669"/>
    <property type="project" value="InterPro"/>
</dbReference>
<dbReference type="RefSeq" id="WP_145771545.1">
    <property type="nucleotide sequence ID" value="NZ_LR778301.1"/>
</dbReference>
<dbReference type="GO" id="GO:0020037">
    <property type="term" value="F:heme binding"/>
    <property type="evidence" value="ECO:0007669"/>
    <property type="project" value="InterPro"/>
</dbReference>
<dbReference type="Pfam" id="PF00067">
    <property type="entry name" value="p450"/>
    <property type="match status" value="1"/>
</dbReference>
<dbReference type="SUPFAM" id="SSF48264">
    <property type="entry name" value="Cytochrome P450"/>
    <property type="match status" value="1"/>
</dbReference>
<keyword evidence="3 7" id="KW-0479">Metal-binding</keyword>
<dbReference type="KEGG" id="doe:DENOEST_3328"/>
<evidence type="ECO:0000256" key="3">
    <source>
        <dbReference type="ARBA" id="ARBA00022723"/>
    </source>
</evidence>
<dbReference type="CDD" id="cd11033">
    <property type="entry name" value="CYP142-like"/>
    <property type="match status" value="1"/>
</dbReference>
<dbReference type="AlphaFoldDB" id="A0A6S6YRX9"/>
<dbReference type="GO" id="GO:0004497">
    <property type="term" value="F:monooxygenase activity"/>
    <property type="evidence" value="ECO:0007669"/>
    <property type="project" value="UniProtKB-KW"/>
</dbReference>
<dbReference type="FunFam" id="1.10.630.10:FF:000018">
    <property type="entry name" value="Cytochrome P450 monooxygenase"/>
    <property type="match status" value="1"/>
</dbReference>
<protein>
    <submittedName>
        <fullName evidence="8">Cytochrome P450</fullName>
    </submittedName>
</protein>
<evidence type="ECO:0000313" key="9">
    <source>
        <dbReference type="Proteomes" id="UP000515733"/>
    </source>
</evidence>
<evidence type="ECO:0000256" key="5">
    <source>
        <dbReference type="ARBA" id="ARBA00023004"/>
    </source>
</evidence>
<comment type="similarity">
    <text evidence="1 7">Belongs to the cytochrome P450 family.</text>
</comment>
<dbReference type="OrthoDB" id="4168525at2"/>
<dbReference type="EMBL" id="LR778301">
    <property type="protein sequence ID" value="CAB1370482.1"/>
    <property type="molecule type" value="Genomic_DNA"/>
</dbReference>
<dbReference type="Gene3D" id="1.10.630.10">
    <property type="entry name" value="Cytochrome P450"/>
    <property type="match status" value="1"/>
</dbReference>
<accession>A0A6S6YRX9</accession>
<dbReference type="PRINTS" id="PR00385">
    <property type="entry name" value="P450"/>
</dbReference>
<keyword evidence="9" id="KW-1185">Reference proteome</keyword>
<keyword evidence="6 7" id="KW-0503">Monooxygenase</keyword>
<evidence type="ECO:0000256" key="6">
    <source>
        <dbReference type="ARBA" id="ARBA00023033"/>
    </source>
</evidence>
<dbReference type="InterPro" id="IPR001128">
    <property type="entry name" value="Cyt_P450"/>
</dbReference>
<proteinExistence type="inferred from homology"/>
<dbReference type="PROSITE" id="PS00086">
    <property type="entry name" value="CYTOCHROME_P450"/>
    <property type="match status" value="1"/>
</dbReference>
<evidence type="ECO:0000256" key="7">
    <source>
        <dbReference type="RuleBase" id="RU000461"/>
    </source>
</evidence>
<evidence type="ECO:0000256" key="4">
    <source>
        <dbReference type="ARBA" id="ARBA00023002"/>
    </source>
</evidence>
<keyword evidence="2 7" id="KW-0349">Heme</keyword>
<organism evidence="8 9">
    <name type="scientific">Denitratisoma oestradiolicum</name>
    <dbReference type="NCBI Taxonomy" id="311182"/>
    <lineage>
        <taxon>Bacteria</taxon>
        <taxon>Pseudomonadati</taxon>
        <taxon>Pseudomonadota</taxon>
        <taxon>Betaproteobacteria</taxon>
        <taxon>Nitrosomonadales</taxon>
        <taxon>Sterolibacteriaceae</taxon>
        <taxon>Denitratisoma</taxon>
    </lineage>
</organism>